<protein>
    <recommendedName>
        <fullName evidence="5">FAD-binding PCMH-type domain-containing protein</fullName>
    </recommendedName>
</protein>
<dbReference type="Proteomes" id="UP001583177">
    <property type="component" value="Unassembled WGS sequence"/>
</dbReference>
<keyword evidence="7" id="KW-1185">Reference proteome</keyword>
<keyword evidence="4" id="KW-0560">Oxidoreductase</keyword>
<comment type="similarity">
    <text evidence="1">Belongs to the oxygen-dependent FAD-linked oxidoreductase family.</text>
</comment>
<accession>A0ABR3WIA3</accession>
<evidence type="ECO:0000256" key="4">
    <source>
        <dbReference type="ARBA" id="ARBA00023002"/>
    </source>
</evidence>
<dbReference type="InterPro" id="IPR016166">
    <property type="entry name" value="FAD-bd_PCMH"/>
</dbReference>
<dbReference type="PROSITE" id="PS51387">
    <property type="entry name" value="FAD_PCMH"/>
    <property type="match status" value="1"/>
</dbReference>
<comment type="caution">
    <text evidence="6">The sequence shown here is derived from an EMBL/GenBank/DDBJ whole genome shotgun (WGS) entry which is preliminary data.</text>
</comment>
<dbReference type="Pfam" id="PF01565">
    <property type="entry name" value="FAD_binding_4"/>
    <property type="match status" value="1"/>
</dbReference>
<reference evidence="6 7" key="1">
    <citation type="journal article" date="2024" name="IMA Fungus">
        <title>IMA Genome - F19 : A genome assembly and annotation guide to empower mycologists, including annotated draft genome sequences of Ceratocystis pirilliformis, Diaporthe australafricana, Fusarium ophioides, Paecilomyces lecythidis, and Sporothrix stenoceras.</title>
        <authorList>
            <person name="Aylward J."/>
            <person name="Wilson A.M."/>
            <person name="Visagie C.M."/>
            <person name="Spraker J."/>
            <person name="Barnes I."/>
            <person name="Buitendag C."/>
            <person name="Ceriani C."/>
            <person name="Del Mar Angel L."/>
            <person name="du Plessis D."/>
            <person name="Fuchs T."/>
            <person name="Gasser K."/>
            <person name="Kramer D."/>
            <person name="Li W."/>
            <person name="Munsamy K."/>
            <person name="Piso A."/>
            <person name="Price J.L."/>
            <person name="Sonnekus B."/>
            <person name="Thomas C."/>
            <person name="van der Nest A."/>
            <person name="van Dijk A."/>
            <person name="van Heerden A."/>
            <person name="van Vuuren N."/>
            <person name="Yilmaz N."/>
            <person name="Duong T.A."/>
            <person name="van der Merwe N.A."/>
            <person name="Wingfield M.J."/>
            <person name="Wingfield B.D."/>
        </authorList>
    </citation>
    <scope>NUCLEOTIDE SEQUENCE [LARGE SCALE GENOMIC DNA]</scope>
    <source>
        <strain evidence="6 7">CMW 18300</strain>
    </source>
</reference>
<keyword evidence="3" id="KW-0274">FAD</keyword>
<dbReference type="SUPFAM" id="SSF56176">
    <property type="entry name" value="FAD-binding/transporter-associated domain-like"/>
    <property type="match status" value="1"/>
</dbReference>
<feature type="domain" description="FAD-binding PCMH-type" evidence="5">
    <location>
        <begin position="45"/>
        <end position="216"/>
    </location>
</feature>
<dbReference type="InterPro" id="IPR006094">
    <property type="entry name" value="Oxid_FAD_bind_N"/>
</dbReference>
<sequence>MAAVSKEPPSPPADCLYEAGLASQVLLPSDADYAGREDSYWCNDAKLGPACIFRPRSAEDVSTALKALVSAGQKFAVRSGGHTNWAGASNIAKGVTIDLGLMNHVVVDTPSETVDIGPGGRWRDVYHELHKHNYTVAGGREANVGVAGFLLGGGMAFLNSRRGFACADVISYEIVLADGSVVTADKTHHAHLFRALKGGSNNFGIVTNFKMNMLSNNKIWGGLTISSKEFIPNSIEATHDFTPNIKDNPDETVWTLFMYSPELKDTVIATAYASMVGTEKAPAFEKFLDIPITSNQLGIKTVSEFTVEYTQSTHHHVIWMTLAFKNDKRIMAKASELHDKLVEELKAVVPDGNFITQCTFQPLPTLFAEKSVEAGGNVLGLERYKHDGILFLGTALLPTRELRDLAYPKVQVWTQGVQDFAQTIPDGLSDFVYLNYADPSQAPLASYGEDNVKFMKEVAAEYDPQEVFQKLCPGGYKLVNV</sequence>
<dbReference type="PANTHER" id="PTHR42973:SF53">
    <property type="entry name" value="FAD-BINDING PCMH-TYPE DOMAIN-CONTAINING PROTEIN-RELATED"/>
    <property type="match status" value="1"/>
</dbReference>
<name>A0ABR3WIA3_9PEZI</name>
<keyword evidence="2" id="KW-0285">Flavoprotein</keyword>
<dbReference type="EMBL" id="JAWRVE010000079">
    <property type="protein sequence ID" value="KAL1862611.1"/>
    <property type="molecule type" value="Genomic_DNA"/>
</dbReference>
<dbReference type="PANTHER" id="PTHR42973">
    <property type="entry name" value="BINDING OXIDOREDUCTASE, PUTATIVE (AFU_ORTHOLOGUE AFUA_1G17690)-RELATED"/>
    <property type="match status" value="1"/>
</dbReference>
<gene>
    <name evidence="6" type="ORF">Daus18300_008408</name>
</gene>
<evidence type="ECO:0000259" key="5">
    <source>
        <dbReference type="PROSITE" id="PS51387"/>
    </source>
</evidence>
<evidence type="ECO:0000313" key="6">
    <source>
        <dbReference type="EMBL" id="KAL1862611.1"/>
    </source>
</evidence>
<dbReference type="InterPro" id="IPR036318">
    <property type="entry name" value="FAD-bd_PCMH-like_sf"/>
</dbReference>
<dbReference type="InterPro" id="IPR050416">
    <property type="entry name" value="FAD-linked_Oxidoreductase"/>
</dbReference>
<evidence type="ECO:0000256" key="2">
    <source>
        <dbReference type="ARBA" id="ARBA00022630"/>
    </source>
</evidence>
<evidence type="ECO:0000313" key="7">
    <source>
        <dbReference type="Proteomes" id="UP001583177"/>
    </source>
</evidence>
<evidence type="ECO:0000256" key="3">
    <source>
        <dbReference type="ARBA" id="ARBA00022827"/>
    </source>
</evidence>
<organism evidence="6 7">
    <name type="scientific">Diaporthe australafricana</name>
    <dbReference type="NCBI Taxonomy" id="127596"/>
    <lineage>
        <taxon>Eukaryota</taxon>
        <taxon>Fungi</taxon>
        <taxon>Dikarya</taxon>
        <taxon>Ascomycota</taxon>
        <taxon>Pezizomycotina</taxon>
        <taxon>Sordariomycetes</taxon>
        <taxon>Sordariomycetidae</taxon>
        <taxon>Diaporthales</taxon>
        <taxon>Diaporthaceae</taxon>
        <taxon>Diaporthe</taxon>
    </lineage>
</organism>
<proteinExistence type="inferred from homology"/>
<dbReference type="InterPro" id="IPR016169">
    <property type="entry name" value="FAD-bd_PCMH_sub2"/>
</dbReference>
<dbReference type="Gene3D" id="3.30.465.10">
    <property type="match status" value="1"/>
</dbReference>
<evidence type="ECO:0000256" key="1">
    <source>
        <dbReference type="ARBA" id="ARBA00005466"/>
    </source>
</evidence>